<accession>A0A2H3GF32</accession>
<dbReference type="PANTHER" id="PTHR48081">
    <property type="entry name" value="AB HYDROLASE SUPERFAMILY PROTEIN C4A8.06C"/>
    <property type="match status" value="1"/>
</dbReference>
<sequence>MADFHAKTQLVKESQPWTRRIAYNVQIRAIQTTLTTIDWLGSFSRTSANAPNIVKTYNVRDHCLCGFFFLLPMKPAHPRHFRHFVALNYSKAPAAPFPTGLDDLVSLYLATLDDESLPIDKANGGRIAICGFSAGGNLSLGLSQRLLQSDHCTCHPRAAISVYGALDLSRSPEAKASTRQYKTDASLGSPRTSARDLLLNMAPLFDWSYLPDGQDLQDPLVSPGPCADPDDLPPHVFIIASELDMLAKESQDCASRMAHARGGSGIPVADSEIARCGRSEPGKPGELELEDKRFAWQETFPDGSVRWLLVPDVLHGFDSLPMRERLGGEETIKDAELKTEAYCKLLGDWLLNTVFIV</sequence>
<dbReference type="InterPro" id="IPR013094">
    <property type="entry name" value="AB_hydrolase_3"/>
</dbReference>
<dbReference type="EMBL" id="MABQ02000011">
    <property type="protein sequence ID" value="PCD23639.1"/>
    <property type="molecule type" value="Genomic_DNA"/>
</dbReference>
<dbReference type="PANTHER" id="PTHR48081:SF8">
    <property type="entry name" value="ALPHA_BETA HYDROLASE FOLD-3 DOMAIN-CONTAINING PROTEIN-RELATED"/>
    <property type="match status" value="1"/>
</dbReference>
<protein>
    <recommendedName>
        <fullName evidence="2">Alpha/beta hydrolase fold-3 domain-containing protein</fullName>
    </recommendedName>
</protein>
<organism evidence="3 4">
    <name type="scientific">Fusarium oxysporum f. sp. radicis-cucumerinum</name>
    <dbReference type="NCBI Taxonomy" id="327505"/>
    <lineage>
        <taxon>Eukaryota</taxon>
        <taxon>Fungi</taxon>
        <taxon>Dikarya</taxon>
        <taxon>Ascomycota</taxon>
        <taxon>Pezizomycotina</taxon>
        <taxon>Sordariomycetes</taxon>
        <taxon>Hypocreomycetidae</taxon>
        <taxon>Hypocreales</taxon>
        <taxon>Nectriaceae</taxon>
        <taxon>Fusarium</taxon>
        <taxon>Fusarium oxysporum species complex</taxon>
    </lineage>
</organism>
<dbReference type="GO" id="GO:0016787">
    <property type="term" value="F:hydrolase activity"/>
    <property type="evidence" value="ECO:0007669"/>
    <property type="project" value="UniProtKB-KW"/>
</dbReference>
<dbReference type="AlphaFoldDB" id="A0A2H3GF32"/>
<dbReference type="Pfam" id="PF07859">
    <property type="entry name" value="Abhydrolase_3"/>
    <property type="match status" value="1"/>
</dbReference>
<gene>
    <name evidence="3" type="ORF">AU210_015156</name>
</gene>
<dbReference type="Proteomes" id="UP000219602">
    <property type="component" value="Chromosome 13"/>
</dbReference>
<feature type="domain" description="Alpha/beta hydrolase fold-3" evidence="2">
    <location>
        <begin position="84"/>
        <end position="260"/>
    </location>
</feature>
<dbReference type="InterPro" id="IPR029058">
    <property type="entry name" value="AB_hydrolase_fold"/>
</dbReference>
<evidence type="ECO:0000313" key="4">
    <source>
        <dbReference type="Proteomes" id="UP000219602"/>
    </source>
</evidence>
<evidence type="ECO:0000313" key="3">
    <source>
        <dbReference type="EMBL" id="PCD23639.1"/>
    </source>
</evidence>
<evidence type="ECO:0000259" key="2">
    <source>
        <dbReference type="Pfam" id="PF07859"/>
    </source>
</evidence>
<name>A0A2H3GF32_FUSOX</name>
<dbReference type="Gene3D" id="3.40.50.1820">
    <property type="entry name" value="alpha/beta hydrolase"/>
    <property type="match status" value="1"/>
</dbReference>
<reference evidence="3 4" key="1">
    <citation type="journal article" date="2016" name="Environ. Microbiol.">
        <title>Effector profiles distinguish formae speciales of Fusarium oxysporum.</title>
        <authorList>
            <person name="van Dam P."/>
            <person name="Fokkens L."/>
            <person name="Schmidt S.M."/>
            <person name="Linmans J.H."/>
            <person name="Kistler H.C."/>
            <person name="Ma L.J."/>
            <person name="Rep M."/>
        </authorList>
    </citation>
    <scope>NUCLEOTIDE SEQUENCE [LARGE SCALE GENOMIC DNA]</scope>
    <source>
        <strain evidence="3 4">Forc016</strain>
    </source>
</reference>
<comment type="caution">
    <text evidence="3">The sequence shown here is derived from an EMBL/GenBank/DDBJ whole genome shotgun (WGS) entry which is preliminary data.</text>
</comment>
<reference evidence="3 4" key="2">
    <citation type="journal article" date="2017" name="Sci. Rep.">
        <title>A mobile pathogenicity chromosome in Fusarium oxysporum for infection of multiple cucurbit species.</title>
        <authorList>
            <person name="van Dam P."/>
            <person name="Fokkens L."/>
            <person name="Ayukawa Y."/>
            <person name="van der Gragt M."/>
            <person name="Ter Horst A."/>
            <person name="Brankovics B."/>
            <person name="Houterman P.M."/>
            <person name="Arie T."/>
            <person name="Rep M."/>
        </authorList>
    </citation>
    <scope>NUCLEOTIDE SEQUENCE [LARGE SCALE GENOMIC DNA]</scope>
    <source>
        <strain evidence="3 4">Forc016</strain>
    </source>
</reference>
<dbReference type="STRING" id="327505.A0A2H3GF32"/>
<dbReference type="InterPro" id="IPR050300">
    <property type="entry name" value="GDXG_lipolytic_enzyme"/>
</dbReference>
<proteinExistence type="predicted"/>
<evidence type="ECO:0000256" key="1">
    <source>
        <dbReference type="ARBA" id="ARBA00022801"/>
    </source>
</evidence>
<keyword evidence="1" id="KW-0378">Hydrolase</keyword>
<dbReference type="SUPFAM" id="SSF53474">
    <property type="entry name" value="alpha/beta-Hydrolases"/>
    <property type="match status" value="1"/>
</dbReference>